<sequence>MSASLQDIAGLDFRDDGSIVAISKLGEKALDSITNAINILVDPNGPEVNQLKAACTLIRMVKPSERVALLSKLSSNHIRALAISDDTEVRGAMNRALQVAGRDALRCQDFPRFLKTLSFCSLETGVSLMELFPPLTAEMVEGLHKDVVVEAVRLTVERIMRLPDPAAILTELDSLLSTADALGEVDLPRAVAMKCTIWPALNPKGVSDPVAGSILKELQYRALLPVLTPQLFKSIPVGLKDDEVARVVKEQEVVSQNFNTSLHHPPGAAPPIPEVKEFLDFLDAMDKGDLSKAARLGCGSTNKGFRTYAYDELSEPVIQKVKDERVYVLESEFPVSERIGSDPGQFQMLLENLGIASNGDPRSQMIKALPTLCDADHSFVLDFILIADQGKELVAQAVVDCLLKGHYSSAIVASLFTEVADRVDLKSVLLKEIGASELPASAVMKIVIDHLKGGLPHGAEAAARIYSLTEELKGTRESLRSQMRVLLPTLCDADHSIELDFVLRTGLGQRLVAQAVEDYIRHGELNAATVASLFKALAHRVDLRSAELFSIDPKWLLSSLRPTPSVHTLIKGLVNVGFDADQLTECTQLLHQWRSGWRLLLIPCQDESAYQHQFGFGIYSTLSIKAIEDAALDAERGGLRDRMDLPALRIPQTLNAMLNVSVADKPLLSDQDLVNVMRAVVSSESLAKSTLEWASDVSTDGVVQRRVYKAMAYVLMSLQHDLSPSRFVAGSSAHPAVAAVASTMMKTMPLNLKPAFRKEAWWNDLAAWAEIA</sequence>
<dbReference type="RefSeq" id="WP_309903935.1">
    <property type="nucleotide sequence ID" value="NZ_JAVDRF010000007.1"/>
</dbReference>
<protein>
    <submittedName>
        <fullName evidence="1">Uncharacterized protein</fullName>
    </submittedName>
</protein>
<dbReference type="EMBL" id="JAVDRF010000007">
    <property type="protein sequence ID" value="MDR6537763.1"/>
    <property type="molecule type" value="Genomic_DNA"/>
</dbReference>
<gene>
    <name evidence="1" type="ORF">J2739_003544</name>
</gene>
<name>A0ABU1NHC2_9BURK</name>
<evidence type="ECO:0000313" key="2">
    <source>
        <dbReference type="Proteomes" id="UP001184230"/>
    </source>
</evidence>
<proteinExistence type="predicted"/>
<organism evidence="1 2">
    <name type="scientific">Variovorax soli</name>
    <dbReference type="NCBI Taxonomy" id="376815"/>
    <lineage>
        <taxon>Bacteria</taxon>
        <taxon>Pseudomonadati</taxon>
        <taxon>Pseudomonadota</taxon>
        <taxon>Betaproteobacteria</taxon>
        <taxon>Burkholderiales</taxon>
        <taxon>Comamonadaceae</taxon>
        <taxon>Variovorax</taxon>
    </lineage>
</organism>
<dbReference type="Proteomes" id="UP001184230">
    <property type="component" value="Unassembled WGS sequence"/>
</dbReference>
<keyword evidence="2" id="KW-1185">Reference proteome</keyword>
<comment type="caution">
    <text evidence="1">The sequence shown here is derived from an EMBL/GenBank/DDBJ whole genome shotgun (WGS) entry which is preliminary data.</text>
</comment>
<reference evidence="1 2" key="1">
    <citation type="submission" date="2023-07" db="EMBL/GenBank/DDBJ databases">
        <title>Sorghum-associated microbial communities from plants grown in Nebraska, USA.</title>
        <authorList>
            <person name="Schachtman D."/>
        </authorList>
    </citation>
    <scope>NUCLEOTIDE SEQUENCE [LARGE SCALE GENOMIC DNA]</scope>
    <source>
        <strain evidence="1 2">DS1781</strain>
    </source>
</reference>
<accession>A0ABU1NHC2</accession>
<evidence type="ECO:0000313" key="1">
    <source>
        <dbReference type="EMBL" id="MDR6537763.1"/>
    </source>
</evidence>